<proteinExistence type="predicted"/>
<dbReference type="Gene3D" id="3.30.565.10">
    <property type="entry name" value="Histidine kinase-like ATPase, C-terminal domain"/>
    <property type="match status" value="1"/>
</dbReference>
<dbReference type="Proteomes" id="UP000318010">
    <property type="component" value="Unassembled WGS sequence"/>
</dbReference>
<sequence length="34" mass="3662">MGLGLYISAEIAKAHGGRIEVSSDDQRTVFTLLI</sequence>
<evidence type="ECO:0008006" key="3">
    <source>
        <dbReference type="Google" id="ProtNLM"/>
    </source>
</evidence>
<dbReference type="AlphaFoldDB" id="A0A563TZZ6"/>
<dbReference type="OrthoDB" id="800090at2"/>
<name>A0A563TZZ6_9SPHI</name>
<evidence type="ECO:0000313" key="2">
    <source>
        <dbReference type="Proteomes" id="UP000318010"/>
    </source>
</evidence>
<organism evidence="1 2">
    <name type="scientific">Mucilaginibacter achroorhodeus</name>
    <dbReference type="NCBI Taxonomy" id="2599294"/>
    <lineage>
        <taxon>Bacteria</taxon>
        <taxon>Pseudomonadati</taxon>
        <taxon>Bacteroidota</taxon>
        <taxon>Sphingobacteriia</taxon>
        <taxon>Sphingobacteriales</taxon>
        <taxon>Sphingobacteriaceae</taxon>
        <taxon>Mucilaginibacter</taxon>
    </lineage>
</organism>
<dbReference type="InterPro" id="IPR036890">
    <property type="entry name" value="HATPase_C_sf"/>
</dbReference>
<keyword evidence="2" id="KW-1185">Reference proteome</keyword>
<protein>
    <recommendedName>
        <fullName evidence="3">Histidine kinase/HSP90-like ATPase domain-containing protein</fullName>
    </recommendedName>
</protein>
<reference evidence="1 2" key="1">
    <citation type="submission" date="2019-07" db="EMBL/GenBank/DDBJ databases">
        <authorList>
            <person name="Kim J."/>
        </authorList>
    </citation>
    <scope>NUCLEOTIDE SEQUENCE [LARGE SCALE GENOMIC DNA]</scope>
    <source>
        <strain evidence="1 2">MJ1a</strain>
    </source>
</reference>
<evidence type="ECO:0000313" key="1">
    <source>
        <dbReference type="EMBL" id="TWR24181.1"/>
    </source>
</evidence>
<dbReference type="EMBL" id="VOEI01000007">
    <property type="protein sequence ID" value="TWR24181.1"/>
    <property type="molecule type" value="Genomic_DNA"/>
</dbReference>
<dbReference type="SUPFAM" id="SSF55874">
    <property type="entry name" value="ATPase domain of HSP90 chaperone/DNA topoisomerase II/histidine kinase"/>
    <property type="match status" value="1"/>
</dbReference>
<accession>A0A563TZZ6</accession>
<comment type="caution">
    <text evidence="1">The sequence shown here is derived from an EMBL/GenBank/DDBJ whole genome shotgun (WGS) entry which is preliminary data.</text>
</comment>
<gene>
    <name evidence="1" type="ORF">FPZ42_16975</name>
</gene>